<dbReference type="AlphaFoldDB" id="A0A7X6L6A2"/>
<reference evidence="7 8" key="1">
    <citation type="submission" date="2020-04" db="EMBL/GenBank/DDBJ databases">
        <title>MicrobeNet Type strains.</title>
        <authorList>
            <person name="Nicholson A.C."/>
        </authorList>
    </citation>
    <scope>NUCLEOTIDE SEQUENCE [LARGE SCALE GENOMIC DNA]</scope>
    <source>
        <strain evidence="7 8">DSM 44956</strain>
    </source>
</reference>
<dbReference type="Pfam" id="PF00440">
    <property type="entry name" value="TetR_N"/>
    <property type="match status" value="1"/>
</dbReference>
<feature type="DNA-binding region" description="H-T-H motif" evidence="4">
    <location>
        <begin position="41"/>
        <end position="60"/>
    </location>
</feature>
<evidence type="ECO:0000256" key="2">
    <source>
        <dbReference type="ARBA" id="ARBA00023125"/>
    </source>
</evidence>
<dbReference type="PANTHER" id="PTHR30055">
    <property type="entry name" value="HTH-TYPE TRANSCRIPTIONAL REGULATOR RUTR"/>
    <property type="match status" value="1"/>
</dbReference>
<dbReference type="GO" id="GO:0000976">
    <property type="term" value="F:transcription cis-regulatory region binding"/>
    <property type="evidence" value="ECO:0007669"/>
    <property type="project" value="TreeGrafter"/>
</dbReference>
<dbReference type="PRINTS" id="PR00455">
    <property type="entry name" value="HTHTETR"/>
</dbReference>
<feature type="domain" description="HTH tetR-type" evidence="6">
    <location>
        <begin position="18"/>
        <end position="78"/>
    </location>
</feature>
<name>A0A7X6L6A2_9NOCA</name>
<protein>
    <submittedName>
        <fullName evidence="7">TetR/AcrR family transcriptional regulator</fullName>
    </submittedName>
</protein>
<dbReference type="EMBL" id="JAAXOS010000009">
    <property type="protein sequence ID" value="NKY28608.1"/>
    <property type="molecule type" value="Genomic_DNA"/>
</dbReference>
<dbReference type="Proteomes" id="UP000540698">
    <property type="component" value="Unassembled WGS sequence"/>
</dbReference>
<feature type="region of interest" description="Disordered" evidence="5">
    <location>
        <begin position="216"/>
        <end position="245"/>
    </location>
</feature>
<feature type="compositionally biased region" description="Basic residues" evidence="5">
    <location>
        <begin position="232"/>
        <end position="245"/>
    </location>
</feature>
<evidence type="ECO:0000259" key="6">
    <source>
        <dbReference type="PROSITE" id="PS50977"/>
    </source>
</evidence>
<evidence type="ECO:0000313" key="8">
    <source>
        <dbReference type="Proteomes" id="UP000540698"/>
    </source>
</evidence>
<keyword evidence="1" id="KW-0805">Transcription regulation</keyword>
<dbReference type="RefSeq" id="WP_063910413.1">
    <property type="nucleotide sequence ID" value="NZ_JAAXOS010000009.1"/>
</dbReference>
<dbReference type="PROSITE" id="PS50977">
    <property type="entry name" value="HTH_TETR_2"/>
    <property type="match status" value="1"/>
</dbReference>
<dbReference type="GO" id="GO:0003700">
    <property type="term" value="F:DNA-binding transcription factor activity"/>
    <property type="evidence" value="ECO:0007669"/>
    <property type="project" value="TreeGrafter"/>
</dbReference>
<evidence type="ECO:0000256" key="3">
    <source>
        <dbReference type="ARBA" id="ARBA00023163"/>
    </source>
</evidence>
<accession>A0A7X6L6A2</accession>
<gene>
    <name evidence="7" type="ORF">HGB38_20645</name>
</gene>
<keyword evidence="8" id="KW-1185">Reference proteome</keyword>
<dbReference type="InterPro" id="IPR050109">
    <property type="entry name" value="HTH-type_TetR-like_transc_reg"/>
</dbReference>
<comment type="caution">
    <text evidence="7">The sequence shown here is derived from an EMBL/GenBank/DDBJ whole genome shotgun (WGS) entry which is preliminary data.</text>
</comment>
<dbReference type="PANTHER" id="PTHR30055:SF234">
    <property type="entry name" value="HTH-TYPE TRANSCRIPTIONAL REGULATOR BETI"/>
    <property type="match status" value="1"/>
</dbReference>
<evidence type="ECO:0000313" key="7">
    <source>
        <dbReference type="EMBL" id="NKY28608.1"/>
    </source>
</evidence>
<dbReference type="SUPFAM" id="SSF46689">
    <property type="entry name" value="Homeodomain-like"/>
    <property type="match status" value="1"/>
</dbReference>
<dbReference type="InterPro" id="IPR009057">
    <property type="entry name" value="Homeodomain-like_sf"/>
</dbReference>
<organism evidence="7 8">
    <name type="scientific">Nocardia gamkensis</name>
    <dbReference type="NCBI Taxonomy" id="352869"/>
    <lineage>
        <taxon>Bacteria</taxon>
        <taxon>Bacillati</taxon>
        <taxon>Actinomycetota</taxon>
        <taxon>Actinomycetes</taxon>
        <taxon>Mycobacteriales</taxon>
        <taxon>Nocardiaceae</taxon>
        <taxon>Nocardia</taxon>
    </lineage>
</organism>
<keyword evidence="2 4" id="KW-0238">DNA-binding</keyword>
<evidence type="ECO:0000256" key="4">
    <source>
        <dbReference type="PROSITE-ProRule" id="PRU00335"/>
    </source>
</evidence>
<evidence type="ECO:0000256" key="1">
    <source>
        <dbReference type="ARBA" id="ARBA00023015"/>
    </source>
</evidence>
<evidence type="ECO:0000256" key="5">
    <source>
        <dbReference type="SAM" id="MobiDB-lite"/>
    </source>
</evidence>
<dbReference type="InterPro" id="IPR001647">
    <property type="entry name" value="HTH_TetR"/>
</dbReference>
<keyword evidence="3" id="KW-0804">Transcription</keyword>
<proteinExistence type="predicted"/>
<dbReference type="Gene3D" id="1.10.357.10">
    <property type="entry name" value="Tetracycline Repressor, domain 2"/>
    <property type="match status" value="1"/>
</dbReference>
<sequence length="245" mass="26803">MGARAGGQRRQPNQERAKATREHILDTAARLFGERGISTTSTNRIAAEAGVSIGTVYRYFAARDVIVDALLDRMLDHVERRFAGWVSELSQQPRPDLLSSAPQVITEMLHLFAAELAANATLVRALIGGVQFYSSGLPEFEPRLNRLVNTLLVQLLGPGDDGAHDTMTFVLINTSFAAVLRATATDVDPDLRHRTIAMTGRMIGVWIQAEATSAIDKSRTAHAGPSTAMSPKQRKPQRIRTPHAR</sequence>